<feature type="non-terminal residue" evidence="7">
    <location>
        <position position="353"/>
    </location>
</feature>
<name>A0A2W6IGF5_STEMA</name>
<dbReference type="InterPro" id="IPR003661">
    <property type="entry name" value="HisK_dim/P_dom"/>
</dbReference>
<evidence type="ECO:0000256" key="1">
    <source>
        <dbReference type="ARBA" id="ARBA00000085"/>
    </source>
</evidence>
<accession>A0A2W6IGF5</accession>
<evidence type="ECO:0000259" key="5">
    <source>
        <dbReference type="PROSITE" id="PS50109"/>
    </source>
</evidence>
<keyword evidence="7" id="KW-0418">Kinase</keyword>
<dbReference type="InterPro" id="IPR011006">
    <property type="entry name" value="CheY-like_superfamily"/>
</dbReference>
<dbReference type="SMART" id="SM00448">
    <property type="entry name" value="REC"/>
    <property type="match status" value="1"/>
</dbReference>
<dbReference type="InterPro" id="IPR003594">
    <property type="entry name" value="HATPase_dom"/>
</dbReference>
<dbReference type="PANTHER" id="PTHR43547:SF2">
    <property type="entry name" value="HYBRID SIGNAL TRANSDUCTION HISTIDINE KINASE C"/>
    <property type="match status" value="1"/>
</dbReference>
<comment type="catalytic activity">
    <reaction evidence="1">
        <text>ATP + protein L-histidine = ADP + protein N-phospho-L-histidine.</text>
        <dbReference type="EC" id="2.7.13.3"/>
    </reaction>
</comment>
<comment type="caution">
    <text evidence="7">The sequence shown here is derived from an EMBL/GenBank/DDBJ whole genome shotgun (WGS) entry which is preliminary data.</text>
</comment>
<feature type="domain" description="Response regulatory" evidence="6">
    <location>
        <begin position="16"/>
        <end position="133"/>
    </location>
</feature>
<dbReference type="InterPro" id="IPR036097">
    <property type="entry name" value="HisK_dim/P_sf"/>
</dbReference>
<evidence type="ECO:0000313" key="8">
    <source>
        <dbReference type="Proteomes" id="UP000249614"/>
    </source>
</evidence>
<dbReference type="AlphaFoldDB" id="A0A2W6IGF5"/>
<dbReference type="EC" id="2.7.13.3" evidence="2"/>
<evidence type="ECO:0000313" key="7">
    <source>
        <dbReference type="EMBL" id="PZS94164.1"/>
    </source>
</evidence>
<dbReference type="EMBL" id="LXXM01000107">
    <property type="protein sequence ID" value="PZS94164.1"/>
    <property type="molecule type" value="Genomic_DNA"/>
</dbReference>
<dbReference type="InterPro" id="IPR005467">
    <property type="entry name" value="His_kinase_dom"/>
</dbReference>
<dbReference type="Proteomes" id="UP000249614">
    <property type="component" value="Unassembled WGS sequence"/>
</dbReference>
<keyword evidence="3 4" id="KW-0597">Phosphoprotein</keyword>
<dbReference type="GO" id="GO:0000155">
    <property type="term" value="F:phosphorelay sensor kinase activity"/>
    <property type="evidence" value="ECO:0007669"/>
    <property type="project" value="InterPro"/>
</dbReference>
<dbReference type="CDD" id="cd00082">
    <property type="entry name" value="HisKA"/>
    <property type="match status" value="1"/>
</dbReference>
<dbReference type="SUPFAM" id="SSF47384">
    <property type="entry name" value="Homodimeric domain of signal transducing histidine kinase"/>
    <property type="match status" value="1"/>
</dbReference>
<protein>
    <recommendedName>
        <fullName evidence="2">histidine kinase</fullName>
        <ecNumber evidence="2">2.7.13.3</ecNumber>
    </recommendedName>
</protein>
<dbReference type="PANTHER" id="PTHR43547">
    <property type="entry name" value="TWO-COMPONENT HISTIDINE KINASE"/>
    <property type="match status" value="1"/>
</dbReference>
<evidence type="ECO:0000256" key="4">
    <source>
        <dbReference type="PROSITE-ProRule" id="PRU00169"/>
    </source>
</evidence>
<dbReference type="Pfam" id="PF00512">
    <property type="entry name" value="HisKA"/>
    <property type="match status" value="1"/>
</dbReference>
<feature type="domain" description="Histidine kinase" evidence="5">
    <location>
        <begin position="162"/>
        <end position="353"/>
    </location>
</feature>
<sequence>MNLLPPDPAHSQTRVNLLIVDDVPQNLVAMQALLQREGVNLLLAASGAQALELLLEHEVALALLDVHMPEIDGFTLAELMRGSHRSRDVPIIFLTASPDDPLRVFKGYESGAVDFLHKPVAPQVILSKVNVFIELYQQRQLLKARNEALERALKLNETMAAVLTHDLRTPLSAILLCTDKLALELPEGNAGAQQTLQYLEASTLRMARMVEQLLDFSRIRSGGLRLEASACDLADVTRAVVAEAGSAHGMDRIRLDMQGDTRLQGDLDRLGQVAANLVGNALTHGSEARVEVDGRDPRSVLLRVSNAGRIDDALLPRLFEPFKASFHQSKGLGLGLYIVDQFVRAHGGRIAAR</sequence>
<dbReference type="SMART" id="SM00388">
    <property type="entry name" value="HisKA"/>
    <property type="match status" value="1"/>
</dbReference>
<feature type="modified residue" description="4-aspartylphosphate" evidence="4">
    <location>
        <position position="65"/>
    </location>
</feature>
<evidence type="ECO:0000256" key="2">
    <source>
        <dbReference type="ARBA" id="ARBA00012438"/>
    </source>
</evidence>
<evidence type="ECO:0000256" key="3">
    <source>
        <dbReference type="ARBA" id="ARBA00022553"/>
    </source>
</evidence>
<dbReference type="PROSITE" id="PS50109">
    <property type="entry name" value="HIS_KIN"/>
    <property type="match status" value="1"/>
</dbReference>
<dbReference type="Gene3D" id="1.10.287.130">
    <property type="match status" value="1"/>
</dbReference>
<dbReference type="RefSeq" id="WP_111111896.1">
    <property type="nucleotide sequence ID" value="NZ_LXXM01000107.1"/>
</dbReference>
<dbReference type="SMART" id="SM00387">
    <property type="entry name" value="HATPase_c"/>
    <property type="match status" value="1"/>
</dbReference>
<dbReference type="SUPFAM" id="SSF52172">
    <property type="entry name" value="CheY-like"/>
    <property type="match status" value="1"/>
</dbReference>
<dbReference type="Gene3D" id="3.30.565.10">
    <property type="entry name" value="Histidine kinase-like ATPase, C-terminal domain"/>
    <property type="match status" value="1"/>
</dbReference>
<evidence type="ECO:0000259" key="6">
    <source>
        <dbReference type="PROSITE" id="PS50110"/>
    </source>
</evidence>
<keyword evidence="7" id="KW-0808">Transferase</keyword>
<dbReference type="CDD" id="cd00075">
    <property type="entry name" value="HATPase"/>
    <property type="match status" value="1"/>
</dbReference>
<proteinExistence type="predicted"/>
<dbReference type="Pfam" id="PF00072">
    <property type="entry name" value="Response_reg"/>
    <property type="match status" value="1"/>
</dbReference>
<organism evidence="7 8">
    <name type="scientific">Stenotrophomonas maltophilia</name>
    <name type="common">Pseudomonas maltophilia</name>
    <name type="synonym">Xanthomonas maltophilia</name>
    <dbReference type="NCBI Taxonomy" id="40324"/>
    <lineage>
        <taxon>Bacteria</taxon>
        <taxon>Pseudomonadati</taxon>
        <taxon>Pseudomonadota</taxon>
        <taxon>Gammaproteobacteria</taxon>
        <taxon>Lysobacterales</taxon>
        <taxon>Lysobacteraceae</taxon>
        <taxon>Stenotrophomonas</taxon>
        <taxon>Stenotrophomonas maltophilia group</taxon>
    </lineage>
</organism>
<dbReference type="InterPro" id="IPR001789">
    <property type="entry name" value="Sig_transdc_resp-reg_receiver"/>
</dbReference>
<dbReference type="SUPFAM" id="SSF55874">
    <property type="entry name" value="ATPase domain of HSP90 chaperone/DNA topoisomerase II/histidine kinase"/>
    <property type="match status" value="1"/>
</dbReference>
<dbReference type="Gene3D" id="3.40.50.2300">
    <property type="match status" value="1"/>
</dbReference>
<gene>
    <name evidence="7" type="ORF">A7X83_22780</name>
</gene>
<dbReference type="InterPro" id="IPR036890">
    <property type="entry name" value="HATPase_C_sf"/>
</dbReference>
<dbReference type="PROSITE" id="PS50110">
    <property type="entry name" value="RESPONSE_REGULATORY"/>
    <property type="match status" value="1"/>
</dbReference>
<dbReference type="Pfam" id="PF02518">
    <property type="entry name" value="HATPase_c"/>
    <property type="match status" value="1"/>
</dbReference>
<reference evidence="7 8" key="1">
    <citation type="submission" date="2016-05" db="EMBL/GenBank/DDBJ databases">
        <authorList>
            <person name="Lavstsen T."/>
            <person name="Jespersen J.S."/>
        </authorList>
    </citation>
    <scope>NUCLEOTIDE SEQUENCE [LARGE SCALE GENOMIC DNA]</scope>
    <source>
        <strain evidence="7 8">SM-5815</strain>
    </source>
</reference>